<keyword evidence="9" id="KW-1185">Reference proteome</keyword>
<dbReference type="Pfam" id="PF09335">
    <property type="entry name" value="VTT_dom"/>
    <property type="match status" value="1"/>
</dbReference>
<comment type="similarity">
    <text evidence="6">Belongs to the TVP38/TMEM64 family.</text>
</comment>
<evidence type="ECO:0000256" key="2">
    <source>
        <dbReference type="ARBA" id="ARBA00022475"/>
    </source>
</evidence>
<comment type="caution">
    <text evidence="8">The sequence shown here is derived from an EMBL/GenBank/DDBJ whole genome shotgun (WGS) entry which is preliminary data.</text>
</comment>
<keyword evidence="3 6" id="KW-0812">Transmembrane</keyword>
<evidence type="ECO:0000259" key="7">
    <source>
        <dbReference type="Pfam" id="PF09335"/>
    </source>
</evidence>
<evidence type="ECO:0000256" key="4">
    <source>
        <dbReference type="ARBA" id="ARBA00022989"/>
    </source>
</evidence>
<evidence type="ECO:0000256" key="3">
    <source>
        <dbReference type="ARBA" id="ARBA00022692"/>
    </source>
</evidence>
<evidence type="ECO:0000256" key="1">
    <source>
        <dbReference type="ARBA" id="ARBA00004651"/>
    </source>
</evidence>
<dbReference type="AlphaFoldDB" id="A0A372EQE0"/>
<sequence>MEPGVGRHHRHARRALADAAQPAPHPVVQRGRWRAHAVKTEFSFFAKPLLLTAALSLAFVALHEGWLGAFTEKELLHALFLYHWGIAWPAFVAIGVVYTALGGPRQVLAFSSGYLLGGWQGALVSTLITGLGALLTMVVARYAAGGWLRRQYPRRVEALRQLMAEDTWKWVCILRLLPVGSNLATNIVAGLSGLDLRPIVVGSLLGYLPQMLLFAYAGSGLALHNSAHLWISLATLAASTALGVYLYRHGFRQRLERLRGEAQPQ</sequence>
<evidence type="ECO:0000256" key="5">
    <source>
        <dbReference type="ARBA" id="ARBA00023136"/>
    </source>
</evidence>
<proteinExistence type="inferred from homology"/>
<feature type="transmembrane region" description="Helical" evidence="6">
    <location>
        <begin position="49"/>
        <end position="67"/>
    </location>
</feature>
<dbReference type="EMBL" id="QVLS01000001">
    <property type="protein sequence ID" value="RFP82857.1"/>
    <property type="molecule type" value="Genomic_DNA"/>
</dbReference>
<feature type="transmembrane region" description="Helical" evidence="6">
    <location>
        <begin position="229"/>
        <end position="247"/>
    </location>
</feature>
<comment type="subcellular location">
    <subcellularLocation>
        <location evidence="1 6">Cell membrane</location>
        <topology evidence="1 6">Multi-pass membrane protein</topology>
    </subcellularLocation>
</comment>
<name>A0A372EQE0_9BURK</name>
<evidence type="ECO:0000256" key="6">
    <source>
        <dbReference type="RuleBase" id="RU366058"/>
    </source>
</evidence>
<evidence type="ECO:0000313" key="8">
    <source>
        <dbReference type="EMBL" id="RFP82857.1"/>
    </source>
</evidence>
<reference evidence="8 9" key="1">
    <citation type="submission" date="2018-08" db="EMBL/GenBank/DDBJ databases">
        <title>Hydrogenophaga sp. LA-38 isolated from sludge.</title>
        <authorList>
            <person name="Im W.-T."/>
        </authorList>
    </citation>
    <scope>NUCLEOTIDE SEQUENCE [LARGE SCALE GENOMIC DNA]</scope>
    <source>
        <strain evidence="8 9">LA-38</strain>
    </source>
</reference>
<keyword evidence="4 6" id="KW-1133">Transmembrane helix</keyword>
<feature type="transmembrane region" description="Helical" evidence="6">
    <location>
        <begin position="121"/>
        <end position="144"/>
    </location>
</feature>
<dbReference type="Proteomes" id="UP000261931">
    <property type="component" value="Unassembled WGS sequence"/>
</dbReference>
<accession>A0A372EQE0</accession>
<dbReference type="InterPro" id="IPR032816">
    <property type="entry name" value="VTT_dom"/>
</dbReference>
<protein>
    <recommendedName>
        <fullName evidence="6">TVP38/TMEM64 family membrane protein</fullName>
    </recommendedName>
</protein>
<keyword evidence="2 6" id="KW-1003">Cell membrane</keyword>
<organism evidence="8 9">
    <name type="scientific">Hydrogenophaga borbori</name>
    <dbReference type="NCBI Taxonomy" id="2294117"/>
    <lineage>
        <taxon>Bacteria</taxon>
        <taxon>Pseudomonadati</taxon>
        <taxon>Pseudomonadota</taxon>
        <taxon>Betaproteobacteria</taxon>
        <taxon>Burkholderiales</taxon>
        <taxon>Comamonadaceae</taxon>
        <taxon>Hydrogenophaga</taxon>
    </lineage>
</organism>
<feature type="transmembrane region" description="Helical" evidence="6">
    <location>
        <begin position="79"/>
        <end position="101"/>
    </location>
</feature>
<dbReference type="InterPro" id="IPR015414">
    <property type="entry name" value="TMEM64"/>
</dbReference>
<dbReference type="PANTHER" id="PTHR12677:SF59">
    <property type="entry name" value="GOLGI APPARATUS MEMBRANE PROTEIN TVP38-RELATED"/>
    <property type="match status" value="1"/>
</dbReference>
<gene>
    <name evidence="8" type="ORF">DY262_00830</name>
</gene>
<dbReference type="GO" id="GO:0005886">
    <property type="term" value="C:plasma membrane"/>
    <property type="evidence" value="ECO:0007669"/>
    <property type="project" value="UniProtKB-SubCell"/>
</dbReference>
<feature type="domain" description="VTT" evidence="7">
    <location>
        <begin position="104"/>
        <end position="219"/>
    </location>
</feature>
<feature type="transmembrane region" description="Helical" evidence="6">
    <location>
        <begin position="199"/>
        <end position="217"/>
    </location>
</feature>
<keyword evidence="5 6" id="KW-0472">Membrane</keyword>
<dbReference type="PANTHER" id="PTHR12677">
    <property type="entry name" value="GOLGI APPARATUS MEMBRANE PROTEIN TVP38-RELATED"/>
    <property type="match status" value="1"/>
</dbReference>
<evidence type="ECO:0000313" key="9">
    <source>
        <dbReference type="Proteomes" id="UP000261931"/>
    </source>
</evidence>